<feature type="compositionally biased region" description="Polar residues" evidence="1">
    <location>
        <begin position="96"/>
        <end position="113"/>
    </location>
</feature>
<reference evidence="2" key="1">
    <citation type="journal article" date="2014" name="PLoS ONE">
        <title>Transcriptome-Based Identification of ABC Transporters in the Western Tarnished Plant Bug Lygus hesperus.</title>
        <authorList>
            <person name="Hull J.J."/>
            <person name="Chaney K."/>
            <person name="Geib S.M."/>
            <person name="Fabrick J.A."/>
            <person name="Brent C.S."/>
            <person name="Walsh D."/>
            <person name="Lavine L.C."/>
        </authorList>
    </citation>
    <scope>NUCLEOTIDE SEQUENCE</scope>
</reference>
<proteinExistence type="predicted"/>
<feature type="compositionally biased region" description="Basic and acidic residues" evidence="1">
    <location>
        <begin position="121"/>
        <end position="131"/>
    </location>
</feature>
<sequence length="131" mass="15056">QIINPAYKTYISKYQNSKVEPEYHVSSVGEREDFGIDVQNSRYLKEKDDKTVSRVDQTYGIPPVESSVHRVSQYDLPVYQSPDVYNQVDQTIKYDSSGHQRYVKPNNNYQTPAEQVGNLSGHEEVTGGDHW</sequence>
<feature type="non-terminal residue" evidence="2">
    <location>
        <position position="1"/>
    </location>
</feature>
<evidence type="ECO:0000256" key="1">
    <source>
        <dbReference type="SAM" id="MobiDB-lite"/>
    </source>
</evidence>
<gene>
    <name evidence="2" type="primary">narf</name>
    <name evidence="2" type="ORF">CM83_105830</name>
</gene>
<dbReference type="AlphaFoldDB" id="A0A0A9Z6G7"/>
<organism evidence="2">
    <name type="scientific">Lygus hesperus</name>
    <name type="common">Western plant bug</name>
    <dbReference type="NCBI Taxonomy" id="30085"/>
    <lineage>
        <taxon>Eukaryota</taxon>
        <taxon>Metazoa</taxon>
        <taxon>Ecdysozoa</taxon>
        <taxon>Arthropoda</taxon>
        <taxon>Hexapoda</taxon>
        <taxon>Insecta</taxon>
        <taxon>Pterygota</taxon>
        <taxon>Neoptera</taxon>
        <taxon>Paraneoptera</taxon>
        <taxon>Hemiptera</taxon>
        <taxon>Heteroptera</taxon>
        <taxon>Panheteroptera</taxon>
        <taxon>Cimicomorpha</taxon>
        <taxon>Miridae</taxon>
        <taxon>Mirini</taxon>
        <taxon>Lygus</taxon>
    </lineage>
</organism>
<dbReference type="EMBL" id="GBHO01004661">
    <property type="protein sequence ID" value="JAG38943.1"/>
    <property type="molecule type" value="Transcribed_RNA"/>
</dbReference>
<feature type="region of interest" description="Disordered" evidence="1">
    <location>
        <begin position="96"/>
        <end position="131"/>
    </location>
</feature>
<name>A0A0A9Z6G7_LYGHE</name>
<reference evidence="2" key="2">
    <citation type="submission" date="2014-07" db="EMBL/GenBank/DDBJ databases">
        <authorList>
            <person name="Hull J."/>
        </authorList>
    </citation>
    <scope>NUCLEOTIDE SEQUENCE</scope>
</reference>
<protein>
    <submittedName>
        <fullName evidence="2">Nuclear prelamin A recognition factor</fullName>
    </submittedName>
</protein>
<evidence type="ECO:0000313" key="2">
    <source>
        <dbReference type="EMBL" id="JAG38943.1"/>
    </source>
</evidence>
<feature type="non-terminal residue" evidence="2">
    <location>
        <position position="131"/>
    </location>
</feature>
<accession>A0A0A9Z6G7</accession>